<dbReference type="RefSeq" id="WP_116070940.1">
    <property type="nucleotide sequence ID" value="NZ_BONB01000058.1"/>
</dbReference>
<dbReference type="Proteomes" id="UP000256913">
    <property type="component" value="Unassembled WGS sequence"/>
</dbReference>
<organism evidence="2 3">
    <name type="scientific">Asanoa ferruginea</name>
    <dbReference type="NCBI Taxonomy" id="53367"/>
    <lineage>
        <taxon>Bacteria</taxon>
        <taxon>Bacillati</taxon>
        <taxon>Actinomycetota</taxon>
        <taxon>Actinomycetes</taxon>
        <taxon>Micromonosporales</taxon>
        <taxon>Micromonosporaceae</taxon>
        <taxon>Asanoa</taxon>
    </lineage>
</organism>
<protein>
    <submittedName>
        <fullName evidence="2">Uncharacterized protein (DUF1330 family)</fullName>
    </submittedName>
</protein>
<dbReference type="InterPro" id="IPR011008">
    <property type="entry name" value="Dimeric_a/b-barrel"/>
</dbReference>
<evidence type="ECO:0000259" key="1">
    <source>
        <dbReference type="Pfam" id="PF07045"/>
    </source>
</evidence>
<dbReference type="OrthoDB" id="9806380at2"/>
<dbReference type="PANTHER" id="PTHR41521:SF4">
    <property type="entry name" value="BLR0684 PROTEIN"/>
    <property type="match status" value="1"/>
</dbReference>
<name>A0A3D9ZR02_9ACTN</name>
<keyword evidence="3" id="KW-1185">Reference proteome</keyword>
<proteinExistence type="predicted"/>
<dbReference type="SUPFAM" id="SSF54909">
    <property type="entry name" value="Dimeric alpha+beta barrel"/>
    <property type="match status" value="1"/>
</dbReference>
<dbReference type="Gene3D" id="3.30.70.100">
    <property type="match status" value="1"/>
</dbReference>
<dbReference type="AlphaFoldDB" id="A0A3D9ZR02"/>
<reference evidence="2 3" key="1">
    <citation type="submission" date="2018-08" db="EMBL/GenBank/DDBJ databases">
        <title>Sequencing the genomes of 1000 actinobacteria strains.</title>
        <authorList>
            <person name="Klenk H.-P."/>
        </authorList>
    </citation>
    <scope>NUCLEOTIDE SEQUENCE [LARGE SCALE GENOMIC DNA]</scope>
    <source>
        <strain evidence="2 3">DSM 44099</strain>
    </source>
</reference>
<sequence length="113" mass="12468">MTAYAIAHLKNTAANADVVDYIARIQGTMDPFQGRFLAHGPKVEVIEGEWPGTVVLLEFPDADAARAWYASPEYQEILPLRLRHIDGDIILFDGVPPGYDATITAERMRANLG</sequence>
<dbReference type="InterPro" id="IPR010753">
    <property type="entry name" value="DUF1330"/>
</dbReference>
<dbReference type="Pfam" id="PF07045">
    <property type="entry name" value="DUF1330"/>
    <property type="match status" value="1"/>
</dbReference>
<dbReference type="PANTHER" id="PTHR41521">
    <property type="match status" value="1"/>
</dbReference>
<accession>A0A3D9ZR02</accession>
<evidence type="ECO:0000313" key="3">
    <source>
        <dbReference type="Proteomes" id="UP000256913"/>
    </source>
</evidence>
<feature type="domain" description="DUF1330" evidence="1">
    <location>
        <begin position="2"/>
        <end position="95"/>
    </location>
</feature>
<comment type="caution">
    <text evidence="2">The sequence shown here is derived from an EMBL/GenBank/DDBJ whole genome shotgun (WGS) entry which is preliminary data.</text>
</comment>
<evidence type="ECO:0000313" key="2">
    <source>
        <dbReference type="EMBL" id="REF99806.1"/>
    </source>
</evidence>
<gene>
    <name evidence="2" type="ORF">DFJ67_5850</name>
</gene>
<dbReference type="EMBL" id="QUMQ01000001">
    <property type="protein sequence ID" value="REF99806.1"/>
    <property type="molecule type" value="Genomic_DNA"/>
</dbReference>